<dbReference type="GO" id="GO:0003700">
    <property type="term" value="F:DNA-binding transcription factor activity"/>
    <property type="evidence" value="ECO:0007669"/>
    <property type="project" value="InterPro"/>
</dbReference>
<dbReference type="PROSITE" id="PS01124">
    <property type="entry name" value="HTH_ARAC_FAMILY_2"/>
    <property type="match status" value="1"/>
</dbReference>
<keyword evidence="4" id="KW-1133">Transmembrane helix</keyword>
<evidence type="ECO:0000256" key="1">
    <source>
        <dbReference type="ARBA" id="ARBA00023015"/>
    </source>
</evidence>
<keyword evidence="1" id="KW-0805">Transcription regulation</keyword>
<proteinExistence type="predicted"/>
<evidence type="ECO:0000256" key="4">
    <source>
        <dbReference type="SAM" id="Phobius"/>
    </source>
</evidence>
<dbReference type="AlphaFoldDB" id="F4KQI5"/>
<reference evidence="6 7" key="1">
    <citation type="journal article" date="2011" name="Stand. Genomic Sci.">
        <title>Complete genome sequence of Haliscomenobacter hydrossis type strain (O).</title>
        <authorList>
            <consortium name="US DOE Joint Genome Institute (JGI-PGF)"/>
            <person name="Daligault H."/>
            <person name="Lapidus A."/>
            <person name="Zeytun A."/>
            <person name="Nolan M."/>
            <person name="Lucas S."/>
            <person name="Del Rio T.G."/>
            <person name="Tice H."/>
            <person name="Cheng J.F."/>
            <person name="Tapia R."/>
            <person name="Han C."/>
            <person name="Goodwin L."/>
            <person name="Pitluck S."/>
            <person name="Liolios K."/>
            <person name="Pagani I."/>
            <person name="Ivanova N."/>
            <person name="Huntemann M."/>
            <person name="Mavromatis K."/>
            <person name="Mikhailova N."/>
            <person name="Pati A."/>
            <person name="Chen A."/>
            <person name="Palaniappan K."/>
            <person name="Land M."/>
            <person name="Hauser L."/>
            <person name="Brambilla E.M."/>
            <person name="Rohde M."/>
            <person name="Verbarg S."/>
            <person name="Goker M."/>
            <person name="Bristow J."/>
            <person name="Eisen J.A."/>
            <person name="Markowitz V."/>
            <person name="Hugenholtz P."/>
            <person name="Kyrpides N.C."/>
            <person name="Klenk H.P."/>
            <person name="Woyke T."/>
        </authorList>
    </citation>
    <scope>NUCLEOTIDE SEQUENCE [LARGE SCALE GENOMIC DNA]</scope>
    <source>
        <strain evidence="7">ATCC 27775 / DSM 1100 / LMG 10767 / O</strain>
    </source>
</reference>
<feature type="transmembrane region" description="Helical" evidence="4">
    <location>
        <begin position="40"/>
        <end position="60"/>
    </location>
</feature>
<feature type="domain" description="HTH araC/xylS-type" evidence="5">
    <location>
        <begin position="244"/>
        <end position="346"/>
    </location>
</feature>
<gene>
    <name evidence="6" type="ordered locus">Halhy_2089</name>
</gene>
<dbReference type="RefSeq" id="WP_013764527.1">
    <property type="nucleotide sequence ID" value="NC_015510.1"/>
</dbReference>
<dbReference type="InterPro" id="IPR020449">
    <property type="entry name" value="Tscrpt_reg_AraC-type_HTH"/>
</dbReference>
<dbReference type="OrthoDB" id="6283866at2"/>
<dbReference type="PANTHER" id="PTHR43280">
    <property type="entry name" value="ARAC-FAMILY TRANSCRIPTIONAL REGULATOR"/>
    <property type="match status" value="1"/>
</dbReference>
<evidence type="ECO:0000256" key="2">
    <source>
        <dbReference type="ARBA" id="ARBA00023125"/>
    </source>
</evidence>
<feature type="transmembrane region" description="Helical" evidence="4">
    <location>
        <begin position="130"/>
        <end position="149"/>
    </location>
</feature>
<evidence type="ECO:0000313" key="7">
    <source>
        <dbReference type="Proteomes" id="UP000008461"/>
    </source>
</evidence>
<feature type="transmembrane region" description="Helical" evidence="4">
    <location>
        <begin position="169"/>
        <end position="189"/>
    </location>
</feature>
<dbReference type="GO" id="GO:0043565">
    <property type="term" value="F:sequence-specific DNA binding"/>
    <property type="evidence" value="ECO:0007669"/>
    <property type="project" value="InterPro"/>
</dbReference>
<dbReference type="EMBL" id="CP002691">
    <property type="protein sequence ID" value="AEE49974.1"/>
    <property type="molecule type" value="Genomic_DNA"/>
</dbReference>
<evidence type="ECO:0000256" key="3">
    <source>
        <dbReference type="ARBA" id="ARBA00023163"/>
    </source>
</evidence>
<dbReference type="InterPro" id="IPR018062">
    <property type="entry name" value="HTH_AraC-typ_CS"/>
</dbReference>
<dbReference type="SUPFAM" id="SSF46689">
    <property type="entry name" value="Homeodomain-like"/>
    <property type="match status" value="1"/>
</dbReference>
<keyword evidence="4" id="KW-0472">Membrane</keyword>
<dbReference type="Proteomes" id="UP000008461">
    <property type="component" value="Chromosome"/>
</dbReference>
<dbReference type="PANTHER" id="PTHR43280:SF29">
    <property type="entry name" value="ARAC-FAMILY TRANSCRIPTIONAL REGULATOR"/>
    <property type="match status" value="1"/>
</dbReference>
<protein>
    <submittedName>
        <fullName evidence="6">Transcriptional regulator, AraC family</fullName>
    </submittedName>
</protein>
<dbReference type="Pfam" id="PF12833">
    <property type="entry name" value="HTH_18"/>
    <property type="match status" value="1"/>
</dbReference>
<feature type="transmembrane region" description="Helical" evidence="4">
    <location>
        <begin position="98"/>
        <end position="118"/>
    </location>
</feature>
<feature type="transmembrane region" description="Helical" evidence="4">
    <location>
        <begin position="195"/>
        <end position="214"/>
    </location>
</feature>
<evidence type="ECO:0000313" key="6">
    <source>
        <dbReference type="EMBL" id="AEE49974.1"/>
    </source>
</evidence>
<keyword evidence="7" id="KW-1185">Reference proteome</keyword>
<name>F4KQI5_HALH1</name>
<reference key="2">
    <citation type="submission" date="2011-04" db="EMBL/GenBank/DDBJ databases">
        <title>Complete sequence of chromosome of Haliscomenobacter hydrossis DSM 1100.</title>
        <authorList>
            <consortium name="US DOE Joint Genome Institute (JGI-PGF)"/>
            <person name="Lucas S."/>
            <person name="Han J."/>
            <person name="Lapidus A."/>
            <person name="Bruce D."/>
            <person name="Goodwin L."/>
            <person name="Pitluck S."/>
            <person name="Peters L."/>
            <person name="Kyrpides N."/>
            <person name="Mavromatis K."/>
            <person name="Ivanova N."/>
            <person name="Ovchinnikova G."/>
            <person name="Pagani I."/>
            <person name="Daligault H."/>
            <person name="Detter J.C."/>
            <person name="Han C."/>
            <person name="Land M."/>
            <person name="Hauser L."/>
            <person name="Markowitz V."/>
            <person name="Cheng J.-F."/>
            <person name="Hugenholtz P."/>
            <person name="Woyke T."/>
            <person name="Wu D."/>
            <person name="Verbarg S."/>
            <person name="Frueling A."/>
            <person name="Brambilla E."/>
            <person name="Klenk H.-P."/>
            <person name="Eisen J.A."/>
        </authorList>
    </citation>
    <scope>NUCLEOTIDE SEQUENCE</scope>
    <source>
        <strain>DSM 1100</strain>
    </source>
</reference>
<feature type="transmembrane region" description="Helical" evidence="4">
    <location>
        <begin position="6"/>
        <end position="28"/>
    </location>
</feature>
<evidence type="ECO:0000259" key="5">
    <source>
        <dbReference type="PROSITE" id="PS01124"/>
    </source>
</evidence>
<accession>F4KQI5</accession>
<keyword evidence="3" id="KW-0804">Transcription</keyword>
<dbReference type="InterPro" id="IPR009057">
    <property type="entry name" value="Homeodomain-like_sf"/>
</dbReference>
<keyword evidence="4" id="KW-0812">Transmembrane</keyword>
<keyword evidence="2" id="KW-0238">DNA-binding</keyword>
<organism evidence="6 7">
    <name type="scientific">Haliscomenobacter hydrossis (strain ATCC 27775 / DSM 1100 / LMG 10767 / O)</name>
    <dbReference type="NCBI Taxonomy" id="760192"/>
    <lineage>
        <taxon>Bacteria</taxon>
        <taxon>Pseudomonadati</taxon>
        <taxon>Bacteroidota</taxon>
        <taxon>Saprospiria</taxon>
        <taxon>Saprospirales</taxon>
        <taxon>Haliscomenobacteraceae</taxon>
        <taxon>Haliscomenobacter</taxon>
    </lineage>
</organism>
<dbReference type="InterPro" id="IPR018060">
    <property type="entry name" value="HTH_AraC"/>
</dbReference>
<dbReference type="Gene3D" id="1.10.10.60">
    <property type="entry name" value="Homeodomain-like"/>
    <property type="match status" value="2"/>
</dbReference>
<dbReference type="KEGG" id="hhy:Halhy_2089"/>
<sequence length="350" mass="40386">MELSKSIFFFFSALGAFNGLLLSSYFFFFAKRRTVSHYFLGALLLALSLRVGKSVLFYFDHDLPKIYLQIGLSACFFIGPTLYFFLKSGLNSIKSLPCDWGIHLLVLFSLIALGGIILPYQQYPWVWNRVYVPIIYTEWAIYLVASGILMKDVLKKVFFQRAEAIPYDLWMASIYLINVLIFAAFLWAFWGGLPYISAAITFSFALYVSIFILLNRKKNDDLFPSTSRINSKKLSDEEAILWQNKLEQLMKEKQVFRNPNLKLQDLAQELRLSPHQLSQFLNESLGKNFTQFINEYRIVEACKLLKTDTLLSIEGIGDEVGFNSKSTFFSTFKKIKGLTPAKYRQHIVKI</sequence>
<dbReference type="HOGENOM" id="CLU_041408_1_0_10"/>
<dbReference type="STRING" id="760192.Halhy_2089"/>
<feature type="transmembrane region" description="Helical" evidence="4">
    <location>
        <begin position="66"/>
        <end position="86"/>
    </location>
</feature>
<dbReference type="PRINTS" id="PR00032">
    <property type="entry name" value="HTHARAC"/>
</dbReference>
<dbReference type="eggNOG" id="COG2207">
    <property type="taxonomic scope" value="Bacteria"/>
</dbReference>
<dbReference type="SMART" id="SM00342">
    <property type="entry name" value="HTH_ARAC"/>
    <property type="match status" value="1"/>
</dbReference>
<dbReference type="PROSITE" id="PS00041">
    <property type="entry name" value="HTH_ARAC_FAMILY_1"/>
    <property type="match status" value="1"/>
</dbReference>